<sequence>MNTREVFWGNTYCLYRGARGKPWEPGQDGADLESDIDIDTCCDKVSRHRYLDGRGSGNDVADENLSAIQIAPPDSWGGRWGRHCWTQECEVLAICHEEEKMPQYEDEEGN</sequence>
<name>A0AA39G6U5_MICHY</name>
<evidence type="ECO:0000313" key="1">
    <source>
        <dbReference type="EMBL" id="KAK0182458.1"/>
    </source>
</evidence>
<evidence type="ECO:0000313" key="2">
    <source>
        <dbReference type="Proteomes" id="UP001168972"/>
    </source>
</evidence>
<reference evidence="1" key="1">
    <citation type="journal article" date="2023" name="bioRxiv">
        <title>Scaffold-level genome assemblies of two parasitoid biocontrol wasps reveal the parthenogenesis mechanism and an associated novel virus.</title>
        <authorList>
            <person name="Inwood S."/>
            <person name="Skelly J."/>
            <person name="Guhlin J."/>
            <person name="Harrop T."/>
            <person name="Goldson S."/>
            <person name="Dearden P."/>
        </authorList>
    </citation>
    <scope>NUCLEOTIDE SEQUENCE</scope>
    <source>
        <strain evidence="1">Lincoln</strain>
        <tissue evidence="1">Whole body</tissue>
    </source>
</reference>
<accession>A0AA39G6U5</accession>
<reference evidence="1" key="2">
    <citation type="submission" date="2023-03" db="EMBL/GenBank/DDBJ databases">
        <authorList>
            <person name="Inwood S.N."/>
            <person name="Skelly J.G."/>
            <person name="Guhlin J."/>
            <person name="Harrop T.W.R."/>
            <person name="Goldson S.G."/>
            <person name="Dearden P.K."/>
        </authorList>
    </citation>
    <scope>NUCLEOTIDE SEQUENCE</scope>
    <source>
        <strain evidence="1">Lincoln</strain>
        <tissue evidence="1">Whole body</tissue>
    </source>
</reference>
<keyword evidence="2" id="KW-1185">Reference proteome</keyword>
<organism evidence="1 2">
    <name type="scientific">Microctonus hyperodae</name>
    <name type="common">Parasitoid wasp</name>
    <dbReference type="NCBI Taxonomy" id="165561"/>
    <lineage>
        <taxon>Eukaryota</taxon>
        <taxon>Metazoa</taxon>
        <taxon>Ecdysozoa</taxon>
        <taxon>Arthropoda</taxon>
        <taxon>Hexapoda</taxon>
        <taxon>Insecta</taxon>
        <taxon>Pterygota</taxon>
        <taxon>Neoptera</taxon>
        <taxon>Endopterygota</taxon>
        <taxon>Hymenoptera</taxon>
        <taxon>Apocrita</taxon>
        <taxon>Ichneumonoidea</taxon>
        <taxon>Braconidae</taxon>
        <taxon>Euphorinae</taxon>
        <taxon>Microctonus</taxon>
    </lineage>
</organism>
<dbReference type="Proteomes" id="UP001168972">
    <property type="component" value="Unassembled WGS sequence"/>
</dbReference>
<protein>
    <submittedName>
        <fullName evidence="1">Uncharacterized protein</fullName>
    </submittedName>
</protein>
<gene>
    <name evidence="1" type="ORF">PV327_000599</name>
</gene>
<dbReference type="AlphaFoldDB" id="A0AA39G6U5"/>
<dbReference type="EMBL" id="JAQQBR010000001">
    <property type="protein sequence ID" value="KAK0182458.1"/>
    <property type="molecule type" value="Genomic_DNA"/>
</dbReference>
<comment type="caution">
    <text evidence="1">The sequence shown here is derived from an EMBL/GenBank/DDBJ whole genome shotgun (WGS) entry which is preliminary data.</text>
</comment>
<proteinExistence type="predicted"/>